<dbReference type="AlphaFoldDB" id="A0A197KCC8"/>
<organism evidence="1 2">
    <name type="scientific">Linnemannia elongata AG-77</name>
    <dbReference type="NCBI Taxonomy" id="1314771"/>
    <lineage>
        <taxon>Eukaryota</taxon>
        <taxon>Fungi</taxon>
        <taxon>Fungi incertae sedis</taxon>
        <taxon>Mucoromycota</taxon>
        <taxon>Mortierellomycotina</taxon>
        <taxon>Mortierellomycetes</taxon>
        <taxon>Mortierellales</taxon>
        <taxon>Mortierellaceae</taxon>
        <taxon>Linnemannia</taxon>
    </lineage>
</organism>
<dbReference type="SUPFAM" id="SSF52047">
    <property type="entry name" value="RNI-like"/>
    <property type="match status" value="1"/>
</dbReference>
<keyword evidence="2" id="KW-1185">Reference proteome</keyword>
<dbReference type="InterPro" id="IPR032675">
    <property type="entry name" value="LRR_dom_sf"/>
</dbReference>
<sequence>MPTTPLDIPEILARVGQFLPLWVPQRDSRQGIPPPIRFEPQTLLNCSLVSKLWHQTLTPILWYAYFSFHMSDNAHSTDPHNAINRNNVVINVGGSLPPEIVSRNSIHFRVFEAAGNSPGPFYCTRLVKVSFWKEFYGKTKMGLENQRALVRANPRVRELYWCGDNDPYERLVGEDFGRLKGLRILRLIHWSGGSGCLKDVLRSVAGSLQLLELDVVVDVQMGDIAAVDARSRDPTTGDTGNRDPHRPLVLPLVENLSLTQSFRNPGIVELVDCCPNLKHLLYSFSSVGHIDNIIARFSKSLRNHCPDLNSLTLVSSFYDDVTLTSRVLREGPVPGRLEKLDVSVAVLDKELVGEILRHAEGLTDLRVVSYGLTVKDIGNVDDNKDGGDGDGSIVLPDPKEELFLVLRILVDCRNLRRFKLTARAFRTLKVLCDTLGSQPWGCVRLEHLAVNTRYSFLENNKSIADVGGGEAEPFISSEVAFLGWLLLPQRHESLNQKAEKVEKETLRMVFGLVEGLRGLKTMTWNHVVYTRCQ</sequence>
<dbReference type="OrthoDB" id="421226at2759"/>
<dbReference type="Proteomes" id="UP000078512">
    <property type="component" value="Unassembled WGS sequence"/>
</dbReference>
<evidence type="ECO:0000313" key="1">
    <source>
        <dbReference type="EMBL" id="OAQ34346.1"/>
    </source>
</evidence>
<reference evidence="1 2" key="1">
    <citation type="submission" date="2016-05" db="EMBL/GenBank/DDBJ databases">
        <title>Genome sequencing reveals origins of a unique bacterial endosymbiosis in the earliest lineages of terrestrial Fungi.</title>
        <authorList>
            <consortium name="DOE Joint Genome Institute"/>
            <person name="Uehling J."/>
            <person name="Gryganskyi A."/>
            <person name="Hameed K."/>
            <person name="Tschaplinski T."/>
            <person name="Misztal P."/>
            <person name="Wu S."/>
            <person name="Desiro A."/>
            <person name="Vande Pol N."/>
            <person name="Du Z.-Y."/>
            <person name="Zienkiewicz A."/>
            <person name="Zienkiewicz K."/>
            <person name="Morin E."/>
            <person name="Tisserant E."/>
            <person name="Splivallo R."/>
            <person name="Hainaut M."/>
            <person name="Henrissat B."/>
            <person name="Ohm R."/>
            <person name="Kuo A."/>
            <person name="Yan J."/>
            <person name="Lipzen A."/>
            <person name="Nolan M."/>
            <person name="Labutti K."/>
            <person name="Barry K."/>
            <person name="Goldstein A."/>
            <person name="Labbe J."/>
            <person name="Schadt C."/>
            <person name="Tuskan G."/>
            <person name="Grigoriev I."/>
            <person name="Martin F."/>
            <person name="Vilgalys R."/>
            <person name="Bonito G."/>
        </authorList>
    </citation>
    <scope>NUCLEOTIDE SEQUENCE [LARGE SCALE GENOMIC DNA]</scope>
    <source>
        <strain evidence="1 2">AG-77</strain>
    </source>
</reference>
<evidence type="ECO:0008006" key="3">
    <source>
        <dbReference type="Google" id="ProtNLM"/>
    </source>
</evidence>
<protein>
    <recommendedName>
        <fullName evidence="3">F-box domain-containing protein</fullName>
    </recommendedName>
</protein>
<accession>A0A197KCC8</accession>
<name>A0A197KCC8_9FUNG</name>
<proteinExistence type="predicted"/>
<dbReference type="Gene3D" id="3.80.10.10">
    <property type="entry name" value="Ribonuclease Inhibitor"/>
    <property type="match status" value="1"/>
</dbReference>
<gene>
    <name evidence="1" type="ORF">K457DRAFT_133401</name>
</gene>
<evidence type="ECO:0000313" key="2">
    <source>
        <dbReference type="Proteomes" id="UP000078512"/>
    </source>
</evidence>
<dbReference type="EMBL" id="KV442017">
    <property type="protein sequence ID" value="OAQ34346.1"/>
    <property type="molecule type" value="Genomic_DNA"/>
</dbReference>